<dbReference type="RefSeq" id="WP_092564645.1">
    <property type="nucleotide sequence ID" value="NZ_FNQV01000009.1"/>
</dbReference>
<dbReference type="AlphaFoldDB" id="A0A1H4B4J8"/>
<gene>
    <name evidence="3" type="ORF">SAMN02910418_01568</name>
</gene>
<name>A0A1H4B4J8_9ACTO</name>
<dbReference type="Pfam" id="PF03235">
    <property type="entry name" value="GmrSD_N"/>
    <property type="match status" value="1"/>
</dbReference>
<feature type="domain" description="GmrSD restriction endonucleases C-terminal" evidence="2">
    <location>
        <begin position="404"/>
        <end position="543"/>
    </location>
</feature>
<dbReference type="InterPro" id="IPR004919">
    <property type="entry name" value="GmrSD_N"/>
</dbReference>
<dbReference type="Pfam" id="PF07510">
    <property type="entry name" value="GmrSD_C"/>
    <property type="match status" value="1"/>
</dbReference>
<protein>
    <submittedName>
        <fullName evidence="3">Uncharacterized conserved protein, contains ParB-like and HNH nuclease domains</fullName>
    </submittedName>
</protein>
<dbReference type="PANTHER" id="PTHR35149">
    <property type="entry name" value="SLL5132 PROTEIN"/>
    <property type="match status" value="1"/>
</dbReference>
<dbReference type="InterPro" id="IPR011089">
    <property type="entry name" value="GmrSD_C"/>
</dbReference>
<evidence type="ECO:0000259" key="2">
    <source>
        <dbReference type="Pfam" id="PF07510"/>
    </source>
</evidence>
<evidence type="ECO:0000313" key="4">
    <source>
        <dbReference type="Proteomes" id="UP000199288"/>
    </source>
</evidence>
<dbReference type="OrthoDB" id="9798761at2"/>
<organism evidence="3 4">
    <name type="scientific">Bowdeniella nasicola</name>
    <dbReference type="NCBI Taxonomy" id="208480"/>
    <lineage>
        <taxon>Bacteria</taxon>
        <taxon>Bacillati</taxon>
        <taxon>Actinomycetota</taxon>
        <taxon>Actinomycetes</taxon>
        <taxon>Actinomycetales</taxon>
        <taxon>Actinomycetaceae</taxon>
        <taxon>Bowdeniella</taxon>
    </lineage>
</organism>
<dbReference type="Proteomes" id="UP000199288">
    <property type="component" value="Unassembled WGS sequence"/>
</dbReference>
<keyword evidence="4" id="KW-1185">Reference proteome</keyword>
<accession>A0A1H4B4J8</accession>
<evidence type="ECO:0000259" key="1">
    <source>
        <dbReference type="Pfam" id="PF03235"/>
    </source>
</evidence>
<evidence type="ECO:0000313" key="3">
    <source>
        <dbReference type="EMBL" id="SEA43145.1"/>
    </source>
</evidence>
<feature type="domain" description="GmrSD restriction endonucleases N-terminal" evidence="1">
    <location>
        <begin position="14"/>
        <end position="214"/>
    </location>
</feature>
<dbReference type="EMBL" id="FNQV01000009">
    <property type="protein sequence ID" value="SEA43145.1"/>
    <property type="molecule type" value="Genomic_DNA"/>
</dbReference>
<sequence>MRGQVSPILSAYGNVDRDLIIPVYQRNYDWRIKQCEQLLVDLEHLILTDQPKHFFGALVGKPDDSFTWVVIDGQQRLTTVSLLMLAIVHTIRDSGEGDSGLARRIQRNYLLSGDSTDNPRFRLKPVKHDAEAYRRLYGPEDEFIETSNLTANYRYFMKRIPELEVTPQQLWGGIERLEVMILDLEAHDDAQRIFESLNSTGLALSEADKVRNFVLMGLPVHEQTVVYEDYWNRIEQNVEYDTTAFLRWYLTAKTTRIPTISAVYDEFKRYARDQGAVGRELLAPIREYADIYRQIRRADTASDAVNHRLQRYNILRAEVVLPFLLPTFSDWRHGRISEHDVVESLRIIESYLFRRWACSIPTHALNKIFATAYRELTRLKGDSDSFVDVLAYLLRRRTRTGTFPADAAFTEALRTRDFYKTKREWRNYLFECLENLNSRDSRDIVKRLEDGELSVEHIMPQTLTDSWRRDLGAEADVIHENWLHRLGNLTVTGYNSKYSNVSFKKKQSIENGFLDSPYRLNRELKTAEVWDLDAMEARTDRLVNDALKYWRYPETSFEPPAPQLPVETLGGDTNFTNRVIVAFEFNEVQGTVASWTEFAQVLMKELLRIDRERVLAFAQKFVEFHVGSEPNMGRKLTKIDNGFYWNLQTSTREKVLTLRRLFEYLDLDAEDVLVTLRPTESENASERQEEEAKSTYALLIKFKERLETRRGASEIDEEAQQILAEFTGEVMKFGIEDPMGVLGSTPMEFAGDPERVTAASEQELLALISGVVALDKVFPGSLWRQVANGNLVDWLGRLAEKS</sequence>
<dbReference type="PANTHER" id="PTHR35149:SF2">
    <property type="entry name" value="DUF262 DOMAIN-CONTAINING PROTEIN"/>
    <property type="match status" value="1"/>
</dbReference>
<reference evidence="4" key="1">
    <citation type="submission" date="2016-10" db="EMBL/GenBank/DDBJ databases">
        <authorList>
            <person name="Varghese N."/>
            <person name="Submissions S."/>
        </authorList>
    </citation>
    <scope>NUCLEOTIDE SEQUENCE [LARGE SCALE GENOMIC DNA]</scope>
    <source>
        <strain evidence="4">KPR-1</strain>
    </source>
</reference>
<proteinExistence type="predicted"/>